<protein>
    <submittedName>
        <fullName evidence="1">Uncharacterized protein</fullName>
    </submittedName>
</protein>
<gene>
    <name evidence="1" type="ORF">BRM9_0888</name>
    <name evidence="3" type="ORF">ISP06_00605</name>
    <name evidence="2" type="ORF">MB9_1942</name>
</gene>
<evidence type="ECO:0000313" key="1">
    <source>
        <dbReference type="EMBL" id="AIS31705.1"/>
    </source>
</evidence>
<dbReference type="Proteomes" id="UP000029661">
    <property type="component" value="Chromosome"/>
</dbReference>
<dbReference type="GeneID" id="26740175"/>
<dbReference type="EMBL" id="JADIIL010000005">
    <property type="protein sequence ID" value="MBF4473960.1"/>
    <property type="molecule type" value="Genomic_DNA"/>
</dbReference>
<dbReference type="OrthoDB" id="67559at2157"/>
<organism evidence="1 4">
    <name type="scientific">Methanobacterium formicicum</name>
    <dbReference type="NCBI Taxonomy" id="2162"/>
    <lineage>
        <taxon>Archaea</taxon>
        <taxon>Methanobacteriati</taxon>
        <taxon>Methanobacteriota</taxon>
        <taxon>Methanomada group</taxon>
        <taxon>Methanobacteria</taxon>
        <taxon>Methanobacteriales</taxon>
        <taxon>Methanobacteriaceae</taxon>
        <taxon>Methanobacterium</taxon>
    </lineage>
</organism>
<dbReference type="RefSeq" id="WP_048084966.1">
    <property type="nucleotide sequence ID" value="NZ_CP006933.1"/>
</dbReference>
<reference evidence="1" key="1">
    <citation type="submission" date="2013-12" db="EMBL/GenBank/DDBJ databases">
        <title>The complete genome sequence of Methanobacterium sp. BRM9.</title>
        <authorList>
            <consortium name="Pastoral Greenhouse Gas Research Consortium"/>
            <person name="Kelly W.J."/>
            <person name="Leahy S.C."/>
            <person name="Perry R."/>
            <person name="Li D."/>
            <person name="Altermann E."/>
            <person name="Lambie S.C."/>
            <person name="Attwood G.T."/>
        </authorList>
    </citation>
    <scope>NUCLEOTIDE SEQUENCE [LARGE SCALE GENOMIC DNA]</scope>
    <source>
        <strain evidence="1">BRM9</strain>
    </source>
</reference>
<dbReference type="STRING" id="2162.BRM9_0888"/>
<dbReference type="Proteomes" id="UP000062768">
    <property type="component" value="Chromosome I"/>
</dbReference>
<dbReference type="EMBL" id="CP006933">
    <property type="protein sequence ID" value="AIS31705.1"/>
    <property type="molecule type" value="Genomic_DNA"/>
</dbReference>
<sequence>MSLEKSYSRKISSKEAKNGFIFVLKDKLSFFPPLGEVFTLKFEGLTGNVHLEAYPCVCRGPDKPHEHYFIPWNNLQAGDKVEIKKNPSKAQEYSLKIIKKDMEN</sequence>
<name>A0A089ZFG9_METFO</name>
<dbReference type="PATRIC" id="fig|2162.10.peg.2019"/>
<dbReference type="EMBL" id="LN734822">
    <property type="protein sequence ID" value="CEL25569.1"/>
    <property type="molecule type" value="Genomic_DNA"/>
</dbReference>
<evidence type="ECO:0000313" key="2">
    <source>
        <dbReference type="EMBL" id="CEL25569.1"/>
    </source>
</evidence>
<dbReference type="AlphaFoldDB" id="A0A089ZFG9"/>
<proteinExistence type="predicted"/>
<dbReference type="Proteomes" id="UP000606900">
    <property type="component" value="Unassembled WGS sequence"/>
</dbReference>
<keyword evidence="5" id="KW-1185">Reference proteome</keyword>
<evidence type="ECO:0000313" key="3">
    <source>
        <dbReference type="EMBL" id="MBF4473960.1"/>
    </source>
</evidence>
<accession>A0A089ZFG9</accession>
<evidence type="ECO:0000313" key="4">
    <source>
        <dbReference type="Proteomes" id="UP000029661"/>
    </source>
</evidence>
<reference evidence="2" key="2">
    <citation type="submission" date="2014-09" db="EMBL/GenBank/DDBJ databases">
        <authorList>
            <person name="Bishop-Lilly K.A."/>
            <person name="Broomall S.M."/>
            <person name="Chain P.S."/>
            <person name="Chertkov O."/>
            <person name="Coyne S.R."/>
            <person name="Daligault H.E."/>
            <person name="Davenport K.W."/>
            <person name="Erkkila T."/>
            <person name="Frey K.G."/>
            <person name="Gibbons H.S."/>
            <person name="Gu W."/>
            <person name="Jaissle J."/>
            <person name="Johnson S.L."/>
            <person name="Koroleva G.I."/>
            <person name="Ladner J.T."/>
            <person name="Lo C.-C."/>
            <person name="Minogue T.D."/>
            <person name="Munk C."/>
            <person name="Palacios G.F."/>
            <person name="Redden C.L."/>
            <person name="Rosenzweig C.N."/>
            <person name="Scholz M.B."/>
            <person name="Teshima H."/>
            <person name="Xu Y."/>
        </authorList>
    </citation>
    <scope>NUCLEOTIDE SEQUENCE</scope>
    <source>
        <strain evidence="2">Mb9</strain>
    </source>
</reference>
<evidence type="ECO:0000313" key="5">
    <source>
        <dbReference type="Proteomes" id="UP000062768"/>
    </source>
</evidence>
<dbReference type="KEGG" id="mfc:BRM9_0888"/>
<reference evidence="3" key="3">
    <citation type="submission" date="2020-10" db="EMBL/GenBank/DDBJ databases">
        <title>Dehalococcoides mccartyi of a TCE/Cr reducing biochatode.</title>
        <authorList>
            <person name="Matturro B."/>
        </authorList>
    </citation>
    <scope>NUCLEOTIDE SEQUENCE</scope>
    <source>
        <strain evidence="3">Bin2</strain>
    </source>
</reference>